<evidence type="ECO:0000256" key="1">
    <source>
        <dbReference type="ARBA" id="ARBA00004141"/>
    </source>
</evidence>
<feature type="transmembrane region" description="Helical" evidence="11">
    <location>
        <begin position="220"/>
        <end position="242"/>
    </location>
</feature>
<dbReference type="PANTHER" id="PTHR43297">
    <property type="entry name" value="OLIGOPEPTIDE TRANSPORT ATP-BINDING PROTEIN APPD"/>
    <property type="match status" value="1"/>
</dbReference>
<dbReference type="InterPro" id="IPR017871">
    <property type="entry name" value="ABC_transporter-like_CS"/>
</dbReference>
<evidence type="ECO:0000256" key="2">
    <source>
        <dbReference type="ARBA" id="ARBA00004202"/>
    </source>
</evidence>
<dbReference type="Gene3D" id="3.40.50.300">
    <property type="entry name" value="P-loop containing nucleotide triphosphate hydrolases"/>
    <property type="match status" value="1"/>
</dbReference>
<dbReference type="InterPro" id="IPR050388">
    <property type="entry name" value="ABC_Ni/Peptide_Import"/>
</dbReference>
<dbReference type="PROSITE" id="PS50893">
    <property type="entry name" value="ABC_TRANSPORTER_2"/>
    <property type="match status" value="1"/>
</dbReference>
<evidence type="ECO:0000313" key="16">
    <source>
        <dbReference type="Proteomes" id="UP001500752"/>
    </source>
</evidence>
<dbReference type="InterPro" id="IPR013563">
    <property type="entry name" value="Oligopep_ABC_C"/>
</dbReference>
<evidence type="ECO:0000256" key="10">
    <source>
        <dbReference type="ARBA" id="ARBA00023136"/>
    </source>
</evidence>
<feature type="transmembrane region" description="Helical" evidence="11">
    <location>
        <begin position="34"/>
        <end position="56"/>
    </location>
</feature>
<dbReference type="RefSeq" id="WP_345149889.1">
    <property type="nucleotide sequence ID" value="NZ_BAABEO010000009.1"/>
</dbReference>
<dbReference type="EMBL" id="BAABEO010000009">
    <property type="protein sequence ID" value="GAA3678700.1"/>
    <property type="molecule type" value="Genomic_DNA"/>
</dbReference>
<dbReference type="Pfam" id="PF12911">
    <property type="entry name" value="OppC_N"/>
    <property type="match status" value="1"/>
</dbReference>
<dbReference type="CDD" id="cd03257">
    <property type="entry name" value="ABC_NikE_OppD_transporters"/>
    <property type="match status" value="1"/>
</dbReference>
<dbReference type="SUPFAM" id="SSF52540">
    <property type="entry name" value="P-loop containing nucleoside triphosphate hydrolases"/>
    <property type="match status" value="1"/>
</dbReference>
<dbReference type="PROSITE" id="PS50928">
    <property type="entry name" value="ABC_TM1"/>
    <property type="match status" value="1"/>
</dbReference>
<evidence type="ECO:0000256" key="5">
    <source>
        <dbReference type="ARBA" id="ARBA00022475"/>
    </source>
</evidence>
<comment type="subcellular location">
    <subcellularLocation>
        <location evidence="11">Cell membrane</location>
        <topology evidence="11">Multi-pass membrane protein</topology>
    </subcellularLocation>
    <subcellularLocation>
        <location evidence="2">Cell membrane</location>
        <topology evidence="2">Peripheral membrane protein</topology>
    </subcellularLocation>
    <subcellularLocation>
        <location evidence="1">Membrane</location>
        <topology evidence="1">Multi-pass membrane protein</topology>
    </subcellularLocation>
</comment>
<dbReference type="PROSITE" id="PS00211">
    <property type="entry name" value="ABC_TRANSPORTER_1"/>
    <property type="match status" value="1"/>
</dbReference>
<evidence type="ECO:0000256" key="3">
    <source>
        <dbReference type="ARBA" id="ARBA00005417"/>
    </source>
</evidence>
<proteinExistence type="inferred from homology"/>
<organism evidence="15 16">
    <name type="scientific">Arthrobacter ginkgonis</name>
    <dbReference type="NCBI Taxonomy" id="1630594"/>
    <lineage>
        <taxon>Bacteria</taxon>
        <taxon>Bacillati</taxon>
        <taxon>Actinomycetota</taxon>
        <taxon>Actinomycetes</taxon>
        <taxon>Micrococcales</taxon>
        <taxon>Micrococcaceae</taxon>
        <taxon>Arthrobacter</taxon>
    </lineage>
</organism>
<feature type="transmembrane region" description="Helical" evidence="11">
    <location>
        <begin position="262"/>
        <end position="283"/>
    </location>
</feature>
<feature type="domain" description="ABC transmembrane type-1" evidence="14">
    <location>
        <begin position="95"/>
        <end position="284"/>
    </location>
</feature>
<comment type="similarity">
    <text evidence="11">Belongs to the binding-protein-dependent transport system permease family.</text>
</comment>
<keyword evidence="7" id="KW-0547">Nucleotide-binding</keyword>
<dbReference type="PANTHER" id="PTHR43297:SF2">
    <property type="entry name" value="DIPEPTIDE TRANSPORT ATP-BINDING PROTEIN DPPD"/>
    <property type="match status" value="1"/>
</dbReference>
<evidence type="ECO:0000256" key="11">
    <source>
        <dbReference type="RuleBase" id="RU363032"/>
    </source>
</evidence>
<dbReference type="Gene3D" id="1.10.3720.10">
    <property type="entry name" value="MetI-like"/>
    <property type="match status" value="1"/>
</dbReference>
<evidence type="ECO:0000256" key="9">
    <source>
        <dbReference type="ARBA" id="ARBA00022989"/>
    </source>
</evidence>
<name>A0ABP7C758_9MICC</name>
<evidence type="ECO:0000256" key="8">
    <source>
        <dbReference type="ARBA" id="ARBA00022840"/>
    </source>
</evidence>
<feature type="transmembrane region" description="Helical" evidence="11">
    <location>
        <begin position="160"/>
        <end position="177"/>
    </location>
</feature>
<feature type="compositionally biased region" description="Low complexity" evidence="12">
    <location>
        <begin position="322"/>
        <end position="333"/>
    </location>
</feature>
<evidence type="ECO:0000256" key="6">
    <source>
        <dbReference type="ARBA" id="ARBA00022692"/>
    </source>
</evidence>
<evidence type="ECO:0000256" key="12">
    <source>
        <dbReference type="SAM" id="MobiDB-lite"/>
    </source>
</evidence>
<dbReference type="InterPro" id="IPR003439">
    <property type="entry name" value="ABC_transporter-like_ATP-bd"/>
</dbReference>
<dbReference type="InterPro" id="IPR027417">
    <property type="entry name" value="P-loop_NTPase"/>
</dbReference>
<evidence type="ECO:0000313" key="15">
    <source>
        <dbReference type="EMBL" id="GAA3678700.1"/>
    </source>
</evidence>
<sequence>MNESAPLGADFVAKGPAAQDKPARFLTRLLRKPLAIAALAWLAVVVAVAVLAPWIAPFDPLEQNLLAIKQGPGDGFVLGTDAFGRDVLSRLMHGTGPTILGIVQAVVVACVLGFVLGLTAGYFGGWIDKAVGQVVDLLMALPGLVILLSVLAVFNRDMTIAMVTLGIMGCAGIARIIRSAAINVREELYIDAAKISGLGDAAIIGRHIVPRIVGPMIVQLSLFAAAAVLTQTGISFLGLGVQPPAPTWGGMVFEASQTLSDHPWLLAPSGGAIALTVLAFGLLGDAARDAAAEGWTRSAPNKRRRANAAAAGATSRGGGPAGTTAGATGRRSAAVPASAPSAFLAVRGLTIVAEGADGERILVDNMNLDLDRGETLGVVGESGSGKTLTSLALIGLLPAGTRVVSGTMLLDGTSYDLTRDDSLRPLRGATIGMIFQEPMAALDPCFSIEHHLVEVIRLHQKMGRTEAKRKAVELLEMVRIPNAADVVRRYPHQVSGGMAQRVGIARTLAANPRVLLADEPTTALDVTVQAEILDLIRDLSATQNMAVVLVTHDWGVVADICDRALVLYHGETLEAAPVSDIFAAPRHPYTRALLRANPHNAVVGQPLPTVQDSLQQLLDETAAETHAGVRAVDAQDKEPVR</sequence>
<dbReference type="InterPro" id="IPR035906">
    <property type="entry name" value="MetI-like_sf"/>
</dbReference>
<feature type="region of interest" description="Disordered" evidence="12">
    <location>
        <begin position="293"/>
        <end position="333"/>
    </location>
</feature>
<feature type="transmembrane region" description="Helical" evidence="11">
    <location>
        <begin position="99"/>
        <end position="123"/>
    </location>
</feature>
<accession>A0ABP7C758</accession>
<dbReference type="InterPro" id="IPR025966">
    <property type="entry name" value="OppC_N"/>
</dbReference>
<dbReference type="SMART" id="SM00382">
    <property type="entry name" value="AAA"/>
    <property type="match status" value="1"/>
</dbReference>
<feature type="transmembrane region" description="Helical" evidence="11">
    <location>
        <begin position="135"/>
        <end position="154"/>
    </location>
</feature>
<keyword evidence="16" id="KW-1185">Reference proteome</keyword>
<dbReference type="CDD" id="cd06261">
    <property type="entry name" value="TM_PBP2"/>
    <property type="match status" value="1"/>
</dbReference>
<keyword evidence="8" id="KW-0067">ATP-binding</keyword>
<keyword evidence="6 11" id="KW-0812">Transmembrane</keyword>
<reference evidence="16" key="1">
    <citation type="journal article" date="2019" name="Int. J. Syst. Evol. Microbiol.">
        <title>The Global Catalogue of Microorganisms (GCM) 10K type strain sequencing project: providing services to taxonomists for standard genome sequencing and annotation.</title>
        <authorList>
            <consortium name="The Broad Institute Genomics Platform"/>
            <consortium name="The Broad Institute Genome Sequencing Center for Infectious Disease"/>
            <person name="Wu L."/>
            <person name="Ma J."/>
        </authorList>
    </citation>
    <scope>NUCLEOTIDE SEQUENCE [LARGE SCALE GENOMIC DNA]</scope>
    <source>
        <strain evidence="16">JCM 30742</strain>
    </source>
</reference>
<evidence type="ECO:0000256" key="4">
    <source>
        <dbReference type="ARBA" id="ARBA00022448"/>
    </source>
</evidence>
<protein>
    <submittedName>
        <fullName evidence="15">Dipeptide/oligopeptide/nickel ABC transporter permease/ATP-binding protein</fullName>
    </submittedName>
</protein>
<evidence type="ECO:0000259" key="13">
    <source>
        <dbReference type="PROSITE" id="PS50893"/>
    </source>
</evidence>
<keyword evidence="9 11" id="KW-1133">Transmembrane helix</keyword>
<keyword evidence="10 11" id="KW-0472">Membrane</keyword>
<dbReference type="SUPFAM" id="SSF161098">
    <property type="entry name" value="MetI-like"/>
    <property type="match status" value="1"/>
</dbReference>
<dbReference type="InterPro" id="IPR003593">
    <property type="entry name" value="AAA+_ATPase"/>
</dbReference>
<comment type="caution">
    <text evidence="15">The sequence shown here is derived from an EMBL/GenBank/DDBJ whole genome shotgun (WGS) entry which is preliminary data.</text>
</comment>
<gene>
    <name evidence="15" type="ORF">GCM10023081_16240</name>
</gene>
<dbReference type="Pfam" id="PF08352">
    <property type="entry name" value="oligo_HPY"/>
    <property type="match status" value="1"/>
</dbReference>
<evidence type="ECO:0000256" key="7">
    <source>
        <dbReference type="ARBA" id="ARBA00022741"/>
    </source>
</evidence>
<keyword evidence="4 11" id="KW-0813">Transport</keyword>
<feature type="domain" description="ABC transporter" evidence="13">
    <location>
        <begin position="346"/>
        <end position="594"/>
    </location>
</feature>
<comment type="similarity">
    <text evidence="3">Belongs to the ABC transporter superfamily.</text>
</comment>
<dbReference type="Pfam" id="PF00005">
    <property type="entry name" value="ABC_tran"/>
    <property type="match status" value="1"/>
</dbReference>
<evidence type="ECO:0000259" key="14">
    <source>
        <dbReference type="PROSITE" id="PS50928"/>
    </source>
</evidence>
<dbReference type="InterPro" id="IPR000515">
    <property type="entry name" value="MetI-like"/>
</dbReference>
<dbReference type="Pfam" id="PF00528">
    <property type="entry name" value="BPD_transp_1"/>
    <property type="match status" value="1"/>
</dbReference>
<keyword evidence="5" id="KW-1003">Cell membrane</keyword>
<dbReference type="Proteomes" id="UP001500752">
    <property type="component" value="Unassembled WGS sequence"/>
</dbReference>